<sequence length="82" mass="9091">MSEAGLREMRQNASELVRRAQAGERVTITVAGRPAAVLGPVSSRTWRPWDEFAAIFNGPADPDWAQDRDLVDGSVTDPWEPR</sequence>
<evidence type="ECO:0000313" key="5">
    <source>
        <dbReference type="Proteomes" id="UP001521150"/>
    </source>
</evidence>
<evidence type="ECO:0000313" key="4">
    <source>
        <dbReference type="EMBL" id="MCE7011216.1"/>
    </source>
</evidence>
<dbReference type="InterPro" id="IPR006442">
    <property type="entry name" value="Antitoxin_Phd/YefM"/>
</dbReference>
<keyword evidence="5" id="KW-1185">Reference proteome</keyword>
<proteinExistence type="inferred from homology"/>
<comment type="caution">
    <text evidence="4">The sequence shown here is derived from an EMBL/GenBank/DDBJ whole genome shotgun (WGS) entry which is preliminary data.</text>
</comment>
<protein>
    <recommendedName>
        <fullName evidence="2">Antitoxin</fullName>
    </recommendedName>
</protein>
<organism evidence="4 5">
    <name type="scientific">Kibdelosporangium philippinense</name>
    <dbReference type="NCBI Taxonomy" id="211113"/>
    <lineage>
        <taxon>Bacteria</taxon>
        <taxon>Bacillati</taxon>
        <taxon>Actinomycetota</taxon>
        <taxon>Actinomycetes</taxon>
        <taxon>Pseudonocardiales</taxon>
        <taxon>Pseudonocardiaceae</taxon>
        <taxon>Kibdelosporangium</taxon>
    </lineage>
</organism>
<dbReference type="EMBL" id="JAJVCN010000004">
    <property type="protein sequence ID" value="MCE7011216.1"/>
    <property type="molecule type" value="Genomic_DNA"/>
</dbReference>
<accession>A0ABS8ZX44</accession>
<dbReference type="Gene3D" id="3.40.1620.10">
    <property type="entry name" value="YefM-like domain"/>
    <property type="match status" value="1"/>
</dbReference>
<dbReference type="RefSeq" id="WP_233733590.1">
    <property type="nucleotide sequence ID" value="NZ_JAJVCN010000004.1"/>
</dbReference>
<evidence type="ECO:0000256" key="3">
    <source>
        <dbReference type="SAM" id="MobiDB-lite"/>
    </source>
</evidence>
<gene>
    <name evidence="4" type="ORF">LWC34_51680</name>
</gene>
<comment type="function">
    <text evidence="2">Antitoxin component of a type II toxin-antitoxin (TA) system.</text>
</comment>
<dbReference type="Pfam" id="PF02604">
    <property type="entry name" value="PhdYeFM_antitox"/>
    <property type="match status" value="1"/>
</dbReference>
<evidence type="ECO:0000256" key="1">
    <source>
        <dbReference type="ARBA" id="ARBA00009981"/>
    </source>
</evidence>
<reference evidence="4 5" key="1">
    <citation type="submission" date="2021-12" db="EMBL/GenBank/DDBJ databases">
        <title>Genome sequence of Kibdelosporangium philippinense ATCC 49844.</title>
        <authorList>
            <person name="Fedorov E.A."/>
            <person name="Omeragic M."/>
            <person name="Shalygina K.F."/>
            <person name="Maclea K.S."/>
        </authorList>
    </citation>
    <scope>NUCLEOTIDE SEQUENCE [LARGE SCALE GENOMIC DNA]</scope>
    <source>
        <strain evidence="4 5">ATCC 49844</strain>
    </source>
</reference>
<dbReference type="NCBIfam" id="TIGR01552">
    <property type="entry name" value="phd_fam"/>
    <property type="match status" value="1"/>
</dbReference>
<evidence type="ECO:0000256" key="2">
    <source>
        <dbReference type="RuleBase" id="RU362080"/>
    </source>
</evidence>
<feature type="region of interest" description="Disordered" evidence="3">
    <location>
        <begin position="63"/>
        <end position="82"/>
    </location>
</feature>
<dbReference type="SUPFAM" id="SSF143120">
    <property type="entry name" value="YefM-like"/>
    <property type="match status" value="1"/>
</dbReference>
<name>A0ABS8ZX44_9PSEU</name>
<dbReference type="Proteomes" id="UP001521150">
    <property type="component" value="Unassembled WGS sequence"/>
</dbReference>
<dbReference type="InterPro" id="IPR036165">
    <property type="entry name" value="YefM-like_sf"/>
</dbReference>
<comment type="similarity">
    <text evidence="1 2">Belongs to the phD/YefM antitoxin family.</text>
</comment>